<evidence type="ECO:0000313" key="2">
    <source>
        <dbReference type="Proteomes" id="UP001229244"/>
    </source>
</evidence>
<dbReference type="PIRSF" id="PIRSF032064">
    <property type="entry name" value="UCP032064"/>
    <property type="match status" value="1"/>
</dbReference>
<dbReference type="Proteomes" id="UP001229244">
    <property type="component" value="Unassembled WGS sequence"/>
</dbReference>
<dbReference type="Pfam" id="PF05258">
    <property type="entry name" value="DciA"/>
    <property type="match status" value="1"/>
</dbReference>
<evidence type="ECO:0000313" key="1">
    <source>
        <dbReference type="EMBL" id="MDQ0313947.1"/>
    </source>
</evidence>
<dbReference type="InterPro" id="IPR010593">
    <property type="entry name" value="DUF1159"/>
</dbReference>
<dbReference type="AlphaFoldDB" id="A0AAE4AR91"/>
<gene>
    <name evidence="1" type="ORF">J2S73_000384</name>
</gene>
<name>A0AAE4AR91_9HYPH</name>
<accession>A0AAE4AR91</accession>
<organism evidence="1 2">
    <name type="scientific">Amorphus orientalis</name>
    <dbReference type="NCBI Taxonomy" id="649198"/>
    <lineage>
        <taxon>Bacteria</taxon>
        <taxon>Pseudomonadati</taxon>
        <taxon>Pseudomonadota</taxon>
        <taxon>Alphaproteobacteria</taxon>
        <taxon>Hyphomicrobiales</taxon>
        <taxon>Amorphaceae</taxon>
        <taxon>Amorphus</taxon>
    </lineage>
</organism>
<sequence length="190" mass="20328">MAVTPRQDPRRRKASRRAVPLADLIGDALTPAARKRGFASAALLTQWDSIVDEKIARGSVPERLIWPRRAKDDPDHAGGATLVLAADAGAALIVQHTTPQLIERLNAFFGWRAIERIKIVQRPIPARKAAPKPPVALSAEQETALAEQLAVMPDSPLKTALARLGRGVMAAGATDADGQRAPFSGRATET</sequence>
<protein>
    <recommendedName>
        <fullName evidence="3">DUF721 domain-containing protein</fullName>
    </recommendedName>
</protein>
<keyword evidence="2" id="KW-1185">Reference proteome</keyword>
<reference evidence="1" key="1">
    <citation type="submission" date="2023-07" db="EMBL/GenBank/DDBJ databases">
        <title>Genomic Encyclopedia of Type Strains, Phase IV (KMG-IV): sequencing the most valuable type-strain genomes for metagenomic binning, comparative biology and taxonomic classification.</title>
        <authorList>
            <person name="Goeker M."/>
        </authorList>
    </citation>
    <scope>NUCLEOTIDE SEQUENCE</scope>
    <source>
        <strain evidence="1">DSM 21202</strain>
    </source>
</reference>
<comment type="caution">
    <text evidence="1">The sequence shown here is derived from an EMBL/GenBank/DDBJ whole genome shotgun (WGS) entry which is preliminary data.</text>
</comment>
<evidence type="ECO:0008006" key="3">
    <source>
        <dbReference type="Google" id="ProtNLM"/>
    </source>
</evidence>
<dbReference type="EMBL" id="JAUSUL010000001">
    <property type="protein sequence ID" value="MDQ0313947.1"/>
    <property type="molecule type" value="Genomic_DNA"/>
</dbReference>
<proteinExistence type="predicted"/>
<dbReference type="RefSeq" id="WP_306883737.1">
    <property type="nucleotide sequence ID" value="NZ_JAUSUL010000001.1"/>
</dbReference>
<dbReference type="InterPro" id="IPR007922">
    <property type="entry name" value="DciA-like"/>
</dbReference>